<evidence type="ECO:0000313" key="1">
    <source>
        <dbReference type="EMBL" id="KIK72701.1"/>
    </source>
</evidence>
<keyword evidence="2" id="KW-1185">Reference proteome</keyword>
<protein>
    <submittedName>
        <fullName evidence="1">Uncharacterized protein</fullName>
    </submittedName>
</protein>
<dbReference type="HOGENOM" id="CLU_3051025_0_0_1"/>
<dbReference type="EMBL" id="KN830532">
    <property type="protein sequence ID" value="KIK72701.1"/>
    <property type="molecule type" value="Genomic_DNA"/>
</dbReference>
<sequence>MAWHLPRVLSKEFQRDCAGNMEFLFPDISRSITSSRSWMTQEDLFTESWIRGAI</sequence>
<dbReference type="OrthoDB" id="2689747at2759"/>
<dbReference type="AlphaFoldDB" id="A0A0D0CPG5"/>
<evidence type="ECO:0000313" key="2">
    <source>
        <dbReference type="Proteomes" id="UP000054538"/>
    </source>
</evidence>
<accession>A0A0D0CPG5</accession>
<gene>
    <name evidence="1" type="ORF">PAXRUDRAFT_21679</name>
</gene>
<dbReference type="InParanoid" id="A0A0D0CPG5"/>
<proteinExistence type="predicted"/>
<reference evidence="2" key="2">
    <citation type="submission" date="2015-01" db="EMBL/GenBank/DDBJ databases">
        <title>Evolutionary Origins and Diversification of the Mycorrhizal Mutualists.</title>
        <authorList>
            <consortium name="DOE Joint Genome Institute"/>
            <consortium name="Mycorrhizal Genomics Consortium"/>
            <person name="Kohler A."/>
            <person name="Kuo A."/>
            <person name="Nagy L.G."/>
            <person name="Floudas D."/>
            <person name="Copeland A."/>
            <person name="Barry K.W."/>
            <person name="Cichocki N."/>
            <person name="Veneault-Fourrey C."/>
            <person name="LaButti K."/>
            <person name="Lindquist E.A."/>
            <person name="Lipzen A."/>
            <person name="Lundell T."/>
            <person name="Morin E."/>
            <person name="Murat C."/>
            <person name="Riley R."/>
            <person name="Ohm R."/>
            <person name="Sun H."/>
            <person name="Tunlid A."/>
            <person name="Henrissat B."/>
            <person name="Grigoriev I.V."/>
            <person name="Hibbett D.S."/>
            <person name="Martin F."/>
        </authorList>
    </citation>
    <scope>NUCLEOTIDE SEQUENCE [LARGE SCALE GENOMIC DNA]</scope>
    <source>
        <strain evidence="2">Ve08.2h10</strain>
    </source>
</reference>
<dbReference type="Proteomes" id="UP000054538">
    <property type="component" value="Unassembled WGS sequence"/>
</dbReference>
<organism evidence="1 2">
    <name type="scientific">Paxillus rubicundulus Ve08.2h10</name>
    <dbReference type="NCBI Taxonomy" id="930991"/>
    <lineage>
        <taxon>Eukaryota</taxon>
        <taxon>Fungi</taxon>
        <taxon>Dikarya</taxon>
        <taxon>Basidiomycota</taxon>
        <taxon>Agaricomycotina</taxon>
        <taxon>Agaricomycetes</taxon>
        <taxon>Agaricomycetidae</taxon>
        <taxon>Boletales</taxon>
        <taxon>Paxilineae</taxon>
        <taxon>Paxillaceae</taxon>
        <taxon>Paxillus</taxon>
    </lineage>
</organism>
<name>A0A0D0CPG5_9AGAM</name>
<reference evidence="1 2" key="1">
    <citation type="submission" date="2014-04" db="EMBL/GenBank/DDBJ databases">
        <authorList>
            <consortium name="DOE Joint Genome Institute"/>
            <person name="Kuo A."/>
            <person name="Kohler A."/>
            <person name="Jargeat P."/>
            <person name="Nagy L.G."/>
            <person name="Floudas D."/>
            <person name="Copeland A."/>
            <person name="Barry K.W."/>
            <person name="Cichocki N."/>
            <person name="Veneault-Fourrey C."/>
            <person name="LaButti K."/>
            <person name="Lindquist E.A."/>
            <person name="Lipzen A."/>
            <person name="Lundell T."/>
            <person name="Morin E."/>
            <person name="Murat C."/>
            <person name="Sun H."/>
            <person name="Tunlid A."/>
            <person name="Henrissat B."/>
            <person name="Grigoriev I.V."/>
            <person name="Hibbett D.S."/>
            <person name="Martin F."/>
            <person name="Nordberg H.P."/>
            <person name="Cantor M.N."/>
            <person name="Hua S.X."/>
        </authorList>
    </citation>
    <scope>NUCLEOTIDE SEQUENCE [LARGE SCALE GENOMIC DNA]</scope>
    <source>
        <strain evidence="1 2">Ve08.2h10</strain>
    </source>
</reference>